<dbReference type="PANTHER" id="PTHR35446:SF2">
    <property type="entry name" value="CARBOXYMUCONOLACTONE DECARBOXYLASE-LIKE DOMAIN-CONTAINING PROTEIN"/>
    <property type="match status" value="1"/>
</dbReference>
<sequence length="402" mass="44342">MEQQHRAVHNSWYHEIQSSQQGHLPSDPQAERVQDPFLLGLDTQLDPTLRQLLSERSGLLQASRACYDVLLPKKVTLSCTTALSLYDRLSSALTVAQVTGVQPLCTHYAARLAPLAGPDASRESNLRQTHIMQFARLLATQPTLITPSMLQQLGTVGLSTQDIVTFVQLIGFVSYQARVLALLGAMRGRIAAILPGFHSPEPCSQQGFSLTLRQWQARLPEVDLTSASQYQLDVLRLATSDTYSSSFYRLLLQDARCLSKFSAIFNHLMYAGEQKEATWRELAAVTTSRLNGCLYCAGIHGRLYLESGGEKRQIDRLFEGCHAGESTANAAFFNGKRIPPDQVLLQATAKLARSPERFDTDELHALSDAGYSAAQSLDILLISAFFAWSNRLTQSLGETTAP</sequence>
<accession>A0ABQ1GB27</accession>
<dbReference type="Pfam" id="PF02627">
    <property type="entry name" value="CMD"/>
    <property type="match status" value="1"/>
</dbReference>
<dbReference type="Proteomes" id="UP000627464">
    <property type="component" value="Unassembled WGS sequence"/>
</dbReference>
<evidence type="ECO:0000259" key="1">
    <source>
        <dbReference type="Pfam" id="PF02627"/>
    </source>
</evidence>
<gene>
    <name evidence="2" type="ORF">GCM10011328_13860</name>
</gene>
<reference evidence="3" key="1">
    <citation type="journal article" date="2019" name="Int. J. Syst. Evol. Microbiol.">
        <title>The Global Catalogue of Microorganisms (GCM) 10K type strain sequencing project: providing services to taxonomists for standard genome sequencing and annotation.</title>
        <authorList>
            <consortium name="The Broad Institute Genomics Platform"/>
            <consortium name="The Broad Institute Genome Sequencing Center for Infectious Disease"/>
            <person name="Wu L."/>
            <person name="Ma J."/>
        </authorList>
    </citation>
    <scope>NUCLEOTIDE SEQUENCE [LARGE SCALE GENOMIC DNA]</scope>
    <source>
        <strain evidence="3">CGMCC 1.12806</strain>
    </source>
</reference>
<protein>
    <recommendedName>
        <fullName evidence="1">Carboxymuconolactone decarboxylase-like domain-containing protein</fullName>
    </recommendedName>
</protein>
<dbReference type="EMBL" id="BMFZ01000003">
    <property type="protein sequence ID" value="GGA40154.1"/>
    <property type="molecule type" value="Genomic_DNA"/>
</dbReference>
<evidence type="ECO:0000313" key="3">
    <source>
        <dbReference type="Proteomes" id="UP000627464"/>
    </source>
</evidence>
<name>A0ABQ1GB27_9GAMM</name>
<dbReference type="PANTHER" id="PTHR35446">
    <property type="entry name" value="SI:CH211-175M2.5"/>
    <property type="match status" value="1"/>
</dbReference>
<dbReference type="RefSeq" id="WP_188471858.1">
    <property type="nucleotide sequence ID" value="NZ_BMFZ01000003.1"/>
</dbReference>
<comment type="caution">
    <text evidence="2">The sequence shown here is derived from an EMBL/GenBank/DDBJ whole genome shotgun (WGS) entry which is preliminary data.</text>
</comment>
<proteinExistence type="predicted"/>
<dbReference type="InterPro" id="IPR010195">
    <property type="entry name" value="Uncharacterised_peroxidase-rel"/>
</dbReference>
<evidence type="ECO:0000313" key="2">
    <source>
        <dbReference type="EMBL" id="GGA40154.1"/>
    </source>
</evidence>
<dbReference type="SUPFAM" id="SSF69118">
    <property type="entry name" value="AhpD-like"/>
    <property type="match status" value="2"/>
</dbReference>
<dbReference type="NCBIfam" id="TIGR01926">
    <property type="entry name" value="peroxid_rel"/>
    <property type="match status" value="1"/>
</dbReference>
<keyword evidence="3" id="KW-1185">Reference proteome</keyword>
<feature type="domain" description="Carboxymuconolactone decarboxylase-like" evidence="1">
    <location>
        <begin position="276"/>
        <end position="318"/>
    </location>
</feature>
<dbReference type="InterPro" id="IPR029032">
    <property type="entry name" value="AhpD-like"/>
</dbReference>
<dbReference type="Gene3D" id="1.20.1290.10">
    <property type="entry name" value="AhpD-like"/>
    <property type="match status" value="2"/>
</dbReference>
<organism evidence="2 3">
    <name type="scientific">Hafnia psychrotolerans</name>
    <dbReference type="NCBI Taxonomy" id="1477018"/>
    <lineage>
        <taxon>Bacteria</taxon>
        <taxon>Pseudomonadati</taxon>
        <taxon>Pseudomonadota</taxon>
        <taxon>Gammaproteobacteria</taxon>
        <taxon>Enterobacterales</taxon>
        <taxon>Hafniaceae</taxon>
        <taxon>Hafnia</taxon>
    </lineage>
</organism>
<dbReference type="InterPro" id="IPR003779">
    <property type="entry name" value="CMD-like"/>
</dbReference>